<protein>
    <submittedName>
        <fullName evidence="2">Uncharacterized protein</fullName>
    </submittedName>
</protein>
<comment type="caution">
    <text evidence="2">The sequence shown here is derived from an EMBL/GenBank/DDBJ whole genome shotgun (WGS) entry which is preliminary data.</text>
</comment>
<dbReference type="Gene3D" id="1.10.238.20">
    <property type="entry name" value="Pheromone/general odorant binding protein domain"/>
    <property type="match status" value="1"/>
</dbReference>
<feature type="signal peptide" evidence="1">
    <location>
        <begin position="1"/>
        <end position="20"/>
    </location>
</feature>
<feature type="chain" id="PRO_5044866626" evidence="1">
    <location>
        <begin position="21"/>
        <end position="131"/>
    </location>
</feature>
<dbReference type="AlphaFoldDB" id="A0ABD2MZB6"/>
<dbReference type="Proteomes" id="UP001516400">
    <property type="component" value="Unassembled WGS sequence"/>
</dbReference>
<dbReference type="EMBL" id="JABFTP020000042">
    <property type="protein sequence ID" value="KAL3271719.1"/>
    <property type="molecule type" value="Genomic_DNA"/>
</dbReference>
<sequence>MYIEQFNLVLLIGVVGMVFGYPSEEAIVDCVLDSKVERNDLNNLDWNNLESFPEKTKCFMKCIIEKEEVFDKDGNIIMANVERNVVELDVPADKKEDFKACVSKSKHVKTCEDTVPLLKCFVEYSGKAKTK</sequence>
<organism evidence="2 3">
    <name type="scientific">Cryptolaemus montrouzieri</name>
    <dbReference type="NCBI Taxonomy" id="559131"/>
    <lineage>
        <taxon>Eukaryota</taxon>
        <taxon>Metazoa</taxon>
        <taxon>Ecdysozoa</taxon>
        <taxon>Arthropoda</taxon>
        <taxon>Hexapoda</taxon>
        <taxon>Insecta</taxon>
        <taxon>Pterygota</taxon>
        <taxon>Neoptera</taxon>
        <taxon>Endopterygota</taxon>
        <taxon>Coleoptera</taxon>
        <taxon>Polyphaga</taxon>
        <taxon>Cucujiformia</taxon>
        <taxon>Coccinelloidea</taxon>
        <taxon>Coccinellidae</taxon>
        <taxon>Scymninae</taxon>
        <taxon>Scymnini</taxon>
        <taxon>Cryptolaemus</taxon>
    </lineage>
</organism>
<keyword evidence="3" id="KW-1185">Reference proteome</keyword>
<dbReference type="SUPFAM" id="SSF47565">
    <property type="entry name" value="Insect pheromone/odorant-binding proteins"/>
    <property type="match status" value="1"/>
</dbReference>
<proteinExistence type="predicted"/>
<evidence type="ECO:0000256" key="1">
    <source>
        <dbReference type="SAM" id="SignalP"/>
    </source>
</evidence>
<reference evidence="2 3" key="1">
    <citation type="journal article" date="2021" name="BMC Biol.">
        <title>Horizontally acquired antibacterial genes associated with adaptive radiation of ladybird beetles.</title>
        <authorList>
            <person name="Li H.S."/>
            <person name="Tang X.F."/>
            <person name="Huang Y.H."/>
            <person name="Xu Z.Y."/>
            <person name="Chen M.L."/>
            <person name="Du X.Y."/>
            <person name="Qiu B.Y."/>
            <person name="Chen P.T."/>
            <person name="Zhang W."/>
            <person name="Slipinski A."/>
            <person name="Escalona H.E."/>
            <person name="Waterhouse R.M."/>
            <person name="Zwick A."/>
            <person name="Pang H."/>
        </authorList>
    </citation>
    <scope>NUCLEOTIDE SEQUENCE [LARGE SCALE GENOMIC DNA]</scope>
    <source>
        <strain evidence="2">SYSU2018</strain>
    </source>
</reference>
<evidence type="ECO:0000313" key="3">
    <source>
        <dbReference type="Proteomes" id="UP001516400"/>
    </source>
</evidence>
<keyword evidence="1" id="KW-0732">Signal</keyword>
<name>A0ABD2MZB6_9CUCU</name>
<gene>
    <name evidence="2" type="ORF">HHI36_022190</name>
</gene>
<dbReference type="InterPro" id="IPR006170">
    <property type="entry name" value="PBP/GOBP"/>
</dbReference>
<accession>A0ABD2MZB6</accession>
<dbReference type="CDD" id="cd23992">
    <property type="entry name" value="PBP_GOBP"/>
    <property type="match status" value="1"/>
</dbReference>
<evidence type="ECO:0000313" key="2">
    <source>
        <dbReference type="EMBL" id="KAL3271719.1"/>
    </source>
</evidence>
<dbReference type="Pfam" id="PF01395">
    <property type="entry name" value="PBP_GOBP"/>
    <property type="match status" value="1"/>
</dbReference>
<dbReference type="InterPro" id="IPR036728">
    <property type="entry name" value="PBP_GOBP_sf"/>
</dbReference>